<gene>
    <name evidence="1" type="ORF">SDC9_42968</name>
</gene>
<reference evidence="1" key="1">
    <citation type="submission" date="2019-08" db="EMBL/GenBank/DDBJ databases">
        <authorList>
            <person name="Kucharzyk K."/>
            <person name="Murdoch R.W."/>
            <person name="Higgins S."/>
            <person name="Loffler F."/>
        </authorList>
    </citation>
    <scope>NUCLEOTIDE SEQUENCE</scope>
</reference>
<dbReference type="EMBL" id="VSSQ01000525">
    <property type="protein sequence ID" value="MPL96785.1"/>
    <property type="molecule type" value="Genomic_DNA"/>
</dbReference>
<organism evidence="1">
    <name type="scientific">bioreactor metagenome</name>
    <dbReference type="NCBI Taxonomy" id="1076179"/>
    <lineage>
        <taxon>unclassified sequences</taxon>
        <taxon>metagenomes</taxon>
        <taxon>ecological metagenomes</taxon>
    </lineage>
</organism>
<accession>A0A644VZ76</accession>
<evidence type="ECO:0000313" key="1">
    <source>
        <dbReference type="EMBL" id="MPL96785.1"/>
    </source>
</evidence>
<sequence>MKFMNLAVVNFFTLTSLTDGGMACKGVRAKFLSTVTEIIAGQKLSQPSETLMGYTACWQT</sequence>
<proteinExistence type="predicted"/>
<name>A0A644VZ76_9ZZZZ</name>
<comment type="caution">
    <text evidence="1">The sequence shown here is derived from an EMBL/GenBank/DDBJ whole genome shotgun (WGS) entry which is preliminary data.</text>
</comment>
<dbReference type="AlphaFoldDB" id="A0A644VZ76"/>
<protein>
    <submittedName>
        <fullName evidence="1">Uncharacterized protein</fullName>
    </submittedName>
</protein>